<sequence>MMLILMLEIIIMLQITVWCNYADYNDDDLNADVSHDDYDDDDNDDDNDYADDCDSDDE</sequence>
<organism evidence="3 4">
    <name type="scientific">Dreissena polymorpha</name>
    <name type="common">Zebra mussel</name>
    <name type="synonym">Mytilus polymorpha</name>
    <dbReference type="NCBI Taxonomy" id="45954"/>
    <lineage>
        <taxon>Eukaryota</taxon>
        <taxon>Metazoa</taxon>
        <taxon>Spiralia</taxon>
        <taxon>Lophotrochozoa</taxon>
        <taxon>Mollusca</taxon>
        <taxon>Bivalvia</taxon>
        <taxon>Autobranchia</taxon>
        <taxon>Heteroconchia</taxon>
        <taxon>Euheterodonta</taxon>
        <taxon>Imparidentia</taxon>
        <taxon>Neoheterodontei</taxon>
        <taxon>Myida</taxon>
        <taxon>Dreissenoidea</taxon>
        <taxon>Dreissenidae</taxon>
        <taxon>Dreissena</taxon>
    </lineage>
</organism>
<evidence type="ECO:0000256" key="2">
    <source>
        <dbReference type="SAM" id="SignalP"/>
    </source>
</evidence>
<dbReference type="Proteomes" id="UP000828390">
    <property type="component" value="Unassembled WGS sequence"/>
</dbReference>
<gene>
    <name evidence="3" type="ORF">DPMN_171312</name>
</gene>
<reference evidence="3" key="1">
    <citation type="journal article" date="2019" name="bioRxiv">
        <title>The Genome of the Zebra Mussel, Dreissena polymorpha: A Resource for Invasive Species Research.</title>
        <authorList>
            <person name="McCartney M.A."/>
            <person name="Auch B."/>
            <person name="Kono T."/>
            <person name="Mallez S."/>
            <person name="Zhang Y."/>
            <person name="Obille A."/>
            <person name="Becker A."/>
            <person name="Abrahante J.E."/>
            <person name="Garbe J."/>
            <person name="Badalamenti J.P."/>
            <person name="Herman A."/>
            <person name="Mangelson H."/>
            <person name="Liachko I."/>
            <person name="Sullivan S."/>
            <person name="Sone E.D."/>
            <person name="Koren S."/>
            <person name="Silverstein K.A.T."/>
            <person name="Beckman K.B."/>
            <person name="Gohl D.M."/>
        </authorList>
    </citation>
    <scope>NUCLEOTIDE SEQUENCE</scope>
    <source>
        <strain evidence="3">Duluth1</strain>
        <tissue evidence="3">Whole animal</tissue>
    </source>
</reference>
<feature type="signal peptide" evidence="2">
    <location>
        <begin position="1"/>
        <end position="19"/>
    </location>
</feature>
<proteinExistence type="predicted"/>
<protein>
    <submittedName>
        <fullName evidence="3">Uncharacterized protein</fullName>
    </submittedName>
</protein>
<feature type="compositionally biased region" description="Acidic residues" evidence="1">
    <location>
        <begin position="37"/>
        <end position="58"/>
    </location>
</feature>
<accession>A0A9D4DYY4</accession>
<evidence type="ECO:0000313" key="3">
    <source>
        <dbReference type="EMBL" id="KAH3770033.1"/>
    </source>
</evidence>
<feature type="region of interest" description="Disordered" evidence="1">
    <location>
        <begin position="31"/>
        <end position="58"/>
    </location>
</feature>
<evidence type="ECO:0000256" key="1">
    <source>
        <dbReference type="SAM" id="MobiDB-lite"/>
    </source>
</evidence>
<dbReference type="AlphaFoldDB" id="A0A9D4DYY4"/>
<comment type="caution">
    <text evidence="3">The sequence shown here is derived from an EMBL/GenBank/DDBJ whole genome shotgun (WGS) entry which is preliminary data.</text>
</comment>
<keyword evidence="4" id="KW-1185">Reference proteome</keyword>
<keyword evidence="2" id="KW-0732">Signal</keyword>
<evidence type="ECO:0000313" key="4">
    <source>
        <dbReference type="Proteomes" id="UP000828390"/>
    </source>
</evidence>
<dbReference type="EMBL" id="JAIWYP010000009">
    <property type="protein sequence ID" value="KAH3770033.1"/>
    <property type="molecule type" value="Genomic_DNA"/>
</dbReference>
<name>A0A9D4DYY4_DREPO</name>
<reference evidence="3" key="2">
    <citation type="submission" date="2020-11" db="EMBL/GenBank/DDBJ databases">
        <authorList>
            <person name="McCartney M.A."/>
            <person name="Auch B."/>
            <person name="Kono T."/>
            <person name="Mallez S."/>
            <person name="Becker A."/>
            <person name="Gohl D.M."/>
            <person name="Silverstein K.A.T."/>
            <person name="Koren S."/>
            <person name="Bechman K.B."/>
            <person name="Herman A."/>
            <person name="Abrahante J.E."/>
            <person name="Garbe J."/>
        </authorList>
    </citation>
    <scope>NUCLEOTIDE SEQUENCE</scope>
    <source>
        <strain evidence="3">Duluth1</strain>
        <tissue evidence="3">Whole animal</tissue>
    </source>
</reference>
<feature type="chain" id="PRO_5038931969" evidence="2">
    <location>
        <begin position="20"/>
        <end position="58"/>
    </location>
</feature>